<dbReference type="SUPFAM" id="SSF51735">
    <property type="entry name" value="NAD(P)-binding Rossmann-fold domains"/>
    <property type="match status" value="1"/>
</dbReference>
<evidence type="ECO:0000256" key="1">
    <source>
        <dbReference type="ARBA" id="ARBA00023002"/>
    </source>
</evidence>
<dbReference type="PANTHER" id="PTHR43157:SF31">
    <property type="entry name" value="PHOSPHATIDYLINOSITOL-GLYCAN BIOSYNTHESIS CLASS F PROTEIN"/>
    <property type="match status" value="1"/>
</dbReference>
<keyword evidence="1" id="KW-0560">Oxidoreductase</keyword>
<sequence>MDGVTDIIEVICEKMICLDSSFGMNYKITKNVNMTNLSDWLGKKTKPEIKSEWHEMARRLQRSLNKIFYPLSFIGTIAGASVLLKDYLGGSKYEGKEKIAGKTVVITGANSGIGKAVATGLANKRGRIILACRNMERCAEAQKEIIHQTANLNIHCRKLDLASIKSIKAFADAFNKTENRLDILINNAGVMCTPKSLTEDGFEQQLGVNYLGHFLLTVLLLDKLKKSAPSRILNICSHSFKNGSMNWQDLNSAQKYDDREAFYQSHLAKVLFTTELGRQLEGSGVTVNAVYPGVTNTNLGTHLGINKSYISSILLWPVKWILLKTPMQGAQTALFCSVDPSLETVSGHYFCNNKEMEFPTNALDTEAAKRLWLISEKWMGIN</sequence>
<dbReference type="AlphaFoldDB" id="A0AA36F3L5"/>
<keyword evidence="3" id="KW-1185">Reference proteome</keyword>
<dbReference type="Proteomes" id="UP001162480">
    <property type="component" value="Chromosome 6"/>
</dbReference>
<evidence type="ECO:0000313" key="2">
    <source>
        <dbReference type="EMBL" id="CAI9724476.1"/>
    </source>
</evidence>
<evidence type="ECO:0000313" key="3">
    <source>
        <dbReference type="Proteomes" id="UP001162480"/>
    </source>
</evidence>
<dbReference type="PRINTS" id="PR00081">
    <property type="entry name" value="GDHRDH"/>
</dbReference>
<dbReference type="Gene3D" id="3.40.50.720">
    <property type="entry name" value="NAD(P)-binding Rossmann-like Domain"/>
    <property type="match status" value="1"/>
</dbReference>
<organism evidence="2 3">
    <name type="scientific">Octopus vulgaris</name>
    <name type="common">Common octopus</name>
    <dbReference type="NCBI Taxonomy" id="6645"/>
    <lineage>
        <taxon>Eukaryota</taxon>
        <taxon>Metazoa</taxon>
        <taxon>Spiralia</taxon>
        <taxon>Lophotrochozoa</taxon>
        <taxon>Mollusca</taxon>
        <taxon>Cephalopoda</taxon>
        <taxon>Coleoidea</taxon>
        <taxon>Octopodiformes</taxon>
        <taxon>Octopoda</taxon>
        <taxon>Incirrata</taxon>
        <taxon>Octopodidae</taxon>
        <taxon>Octopus</taxon>
    </lineage>
</organism>
<reference evidence="2" key="1">
    <citation type="submission" date="2023-08" db="EMBL/GenBank/DDBJ databases">
        <authorList>
            <person name="Alioto T."/>
            <person name="Alioto T."/>
            <person name="Gomez Garrido J."/>
        </authorList>
    </citation>
    <scope>NUCLEOTIDE SEQUENCE</scope>
</reference>
<dbReference type="PANTHER" id="PTHR43157">
    <property type="entry name" value="PHOSPHATIDYLINOSITOL-GLYCAN BIOSYNTHESIS CLASS F PROTEIN-RELATED"/>
    <property type="match status" value="1"/>
</dbReference>
<accession>A0AA36F3L5</accession>
<dbReference type="GO" id="GO:0016491">
    <property type="term" value="F:oxidoreductase activity"/>
    <property type="evidence" value="ECO:0007669"/>
    <property type="project" value="UniProtKB-KW"/>
</dbReference>
<dbReference type="InterPro" id="IPR036291">
    <property type="entry name" value="NAD(P)-bd_dom_sf"/>
</dbReference>
<name>A0AA36F3L5_OCTVU</name>
<proteinExistence type="predicted"/>
<dbReference type="Pfam" id="PF00106">
    <property type="entry name" value="adh_short"/>
    <property type="match status" value="1"/>
</dbReference>
<gene>
    <name evidence="2" type="ORF">OCTVUL_1B031490</name>
</gene>
<evidence type="ECO:0008006" key="4">
    <source>
        <dbReference type="Google" id="ProtNLM"/>
    </source>
</evidence>
<dbReference type="EMBL" id="OX597819">
    <property type="protein sequence ID" value="CAI9724476.1"/>
    <property type="molecule type" value="Genomic_DNA"/>
</dbReference>
<protein>
    <recommendedName>
        <fullName evidence="4">Retinol dehydrogenase 13-like</fullName>
    </recommendedName>
</protein>
<dbReference type="InterPro" id="IPR002347">
    <property type="entry name" value="SDR_fam"/>
</dbReference>